<feature type="transmembrane region" description="Helical" evidence="7">
    <location>
        <begin position="492"/>
        <end position="517"/>
    </location>
</feature>
<evidence type="ECO:0000256" key="3">
    <source>
        <dbReference type="ARBA" id="ARBA00022475"/>
    </source>
</evidence>
<feature type="transmembrane region" description="Helical" evidence="7">
    <location>
        <begin position="208"/>
        <end position="230"/>
    </location>
</feature>
<keyword evidence="10" id="KW-1185">Reference proteome</keyword>
<gene>
    <name evidence="9" type="ORF">I6N98_13390</name>
</gene>
<dbReference type="KEGG" id="snan:I6N98_13390"/>
<sequence length="525" mass="56152">MNNVSETPTTGIEGRRKSPWPIFLVLMLGSFIAIEAATFQAPAMPTIGKHFDISEDATALLVMLYYLGLVVFSPIFGRVADSYGRKKVICLGLSCFIVSESAAALAQSFPFLVAARFVQGMSVAGILPVVLSYVAYLFPQEKRGLPLGVLIFAMSLGATTGALLGGVMIDAFGWRSIYWVSAGMGVVGLLLILWRVPETTPAQQRYQLDLPGAAMLLLTIGTLLSVPTWMSKYGLFSSPAMTALILGLVFLTLLWHIEKRATMPVFDTQIMGRKNFLLPGFIYLLFLVCHGGAIYALVFFISGRPDGNASQVGVTQMFMFGASMLAGLISGKLVDRFDERRVIIGIVVLMLTNLLVYRFFLNLSTPLWFIIVLASLLGTAQGMKGPAIMKLALRHVPTQKIGAGSGLISMMRDFGTPAGVAIGLAIFTSRRQSATQASLEDQAVNLGITNPEWLSALGDTTRAQGLSELQAALAAQGSSVEQLMSAAKLDGLASTLPAVGTIMIAVVTLALVLALSLSKPKKALL</sequence>
<dbReference type="Gene3D" id="1.20.1250.20">
    <property type="entry name" value="MFS general substrate transporter like domains"/>
    <property type="match status" value="1"/>
</dbReference>
<dbReference type="PANTHER" id="PTHR42718">
    <property type="entry name" value="MAJOR FACILITATOR SUPERFAMILY MULTIDRUG TRANSPORTER MFSC"/>
    <property type="match status" value="1"/>
</dbReference>
<organism evidence="9 10">
    <name type="scientific">Spongiibacter nanhainus</name>
    <dbReference type="NCBI Taxonomy" id="2794344"/>
    <lineage>
        <taxon>Bacteria</taxon>
        <taxon>Pseudomonadati</taxon>
        <taxon>Pseudomonadota</taxon>
        <taxon>Gammaproteobacteria</taxon>
        <taxon>Cellvibrionales</taxon>
        <taxon>Spongiibacteraceae</taxon>
        <taxon>Spongiibacter</taxon>
    </lineage>
</organism>
<feature type="transmembrane region" description="Helical" evidence="7">
    <location>
        <begin position="117"/>
        <end position="138"/>
    </location>
</feature>
<keyword evidence="2" id="KW-0813">Transport</keyword>
<dbReference type="InterPro" id="IPR011701">
    <property type="entry name" value="MFS"/>
</dbReference>
<keyword evidence="3" id="KW-1003">Cell membrane</keyword>
<reference evidence="9 10" key="1">
    <citation type="submission" date="2020-12" db="EMBL/GenBank/DDBJ databases">
        <authorList>
            <person name="Shan Y."/>
        </authorList>
    </citation>
    <scope>NUCLEOTIDE SEQUENCE [LARGE SCALE GENOMIC DNA]</scope>
    <source>
        <strain evidence="10">csc3.9</strain>
    </source>
</reference>
<evidence type="ECO:0000259" key="8">
    <source>
        <dbReference type="PROSITE" id="PS50850"/>
    </source>
</evidence>
<dbReference type="InterPro" id="IPR036259">
    <property type="entry name" value="MFS_trans_sf"/>
</dbReference>
<feature type="transmembrane region" description="Helical" evidence="7">
    <location>
        <begin position="59"/>
        <end position="76"/>
    </location>
</feature>
<evidence type="ECO:0000256" key="6">
    <source>
        <dbReference type="ARBA" id="ARBA00023136"/>
    </source>
</evidence>
<dbReference type="RefSeq" id="WP_198568854.1">
    <property type="nucleotide sequence ID" value="NZ_CP066167.1"/>
</dbReference>
<feature type="transmembrane region" description="Helical" evidence="7">
    <location>
        <begin position="366"/>
        <end position="383"/>
    </location>
</feature>
<feature type="transmembrane region" description="Helical" evidence="7">
    <location>
        <begin position="20"/>
        <end position="39"/>
    </location>
</feature>
<accession>A0A7T4QZ32</accession>
<feature type="transmembrane region" description="Helical" evidence="7">
    <location>
        <begin position="88"/>
        <end position="111"/>
    </location>
</feature>
<evidence type="ECO:0000256" key="5">
    <source>
        <dbReference type="ARBA" id="ARBA00022989"/>
    </source>
</evidence>
<dbReference type="Pfam" id="PF07690">
    <property type="entry name" value="MFS_1"/>
    <property type="match status" value="1"/>
</dbReference>
<dbReference type="CDD" id="cd17321">
    <property type="entry name" value="MFS_MMR_MDR_like"/>
    <property type="match status" value="1"/>
</dbReference>
<dbReference type="GO" id="GO:0022857">
    <property type="term" value="F:transmembrane transporter activity"/>
    <property type="evidence" value="ECO:0007669"/>
    <property type="project" value="InterPro"/>
</dbReference>
<proteinExistence type="predicted"/>
<dbReference type="InterPro" id="IPR020846">
    <property type="entry name" value="MFS_dom"/>
</dbReference>
<evidence type="ECO:0000313" key="10">
    <source>
        <dbReference type="Proteomes" id="UP000596063"/>
    </source>
</evidence>
<dbReference type="Proteomes" id="UP000596063">
    <property type="component" value="Chromosome"/>
</dbReference>
<protein>
    <submittedName>
        <fullName evidence="9">MFS transporter</fullName>
    </submittedName>
</protein>
<feature type="transmembrane region" description="Helical" evidence="7">
    <location>
        <begin position="176"/>
        <end position="196"/>
    </location>
</feature>
<name>A0A7T4QZ32_9GAMM</name>
<keyword evidence="5 7" id="KW-1133">Transmembrane helix</keyword>
<feature type="domain" description="Major facilitator superfamily (MFS) profile" evidence="8">
    <location>
        <begin position="22"/>
        <end position="522"/>
    </location>
</feature>
<evidence type="ECO:0000256" key="4">
    <source>
        <dbReference type="ARBA" id="ARBA00022692"/>
    </source>
</evidence>
<dbReference type="AlphaFoldDB" id="A0A7T4QZ32"/>
<evidence type="ECO:0000313" key="9">
    <source>
        <dbReference type="EMBL" id="QQD17352.1"/>
    </source>
</evidence>
<comment type="subcellular location">
    <subcellularLocation>
        <location evidence="1">Cell membrane</location>
        <topology evidence="1">Multi-pass membrane protein</topology>
    </subcellularLocation>
</comment>
<evidence type="ECO:0000256" key="1">
    <source>
        <dbReference type="ARBA" id="ARBA00004651"/>
    </source>
</evidence>
<feature type="transmembrane region" description="Helical" evidence="7">
    <location>
        <begin position="313"/>
        <end position="330"/>
    </location>
</feature>
<evidence type="ECO:0000256" key="7">
    <source>
        <dbReference type="SAM" id="Phobius"/>
    </source>
</evidence>
<dbReference type="PROSITE" id="PS50850">
    <property type="entry name" value="MFS"/>
    <property type="match status" value="1"/>
</dbReference>
<dbReference type="PANTHER" id="PTHR42718:SF46">
    <property type="entry name" value="BLR6921 PROTEIN"/>
    <property type="match status" value="1"/>
</dbReference>
<evidence type="ECO:0000256" key="2">
    <source>
        <dbReference type="ARBA" id="ARBA00022448"/>
    </source>
</evidence>
<dbReference type="SUPFAM" id="SSF103473">
    <property type="entry name" value="MFS general substrate transporter"/>
    <property type="match status" value="1"/>
</dbReference>
<dbReference type="GO" id="GO:0005886">
    <property type="term" value="C:plasma membrane"/>
    <property type="evidence" value="ECO:0007669"/>
    <property type="project" value="UniProtKB-SubCell"/>
</dbReference>
<keyword evidence="6 7" id="KW-0472">Membrane</keyword>
<keyword evidence="4 7" id="KW-0812">Transmembrane</keyword>
<feature type="transmembrane region" description="Helical" evidence="7">
    <location>
        <begin position="236"/>
        <end position="255"/>
    </location>
</feature>
<feature type="transmembrane region" description="Helical" evidence="7">
    <location>
        <begin position="276"/>
        <end position="301"/>
    </location>
</feature>
<feature type="transmembrane region" description="Helical" evidence="7">
    <location>
        <begin position="145"/>
        <end position="164"/>
    </location>
</feature>
<dbReference type="EMBL" id="CP066167">
    <property type="protein sequence ID" value="QQD17352.1"/>
    <property type="molecule type" value="Genomic_DNA"/>
</dbReference>